<dbReference type="GeneID" id="24094675"/>
<proteinExistence type="predicted"/>
<protein>
    <submittedName>
        <fullName evidence="2">Uncharacterized protein</fullName>
    </submittedName>
</protein>
<keyword evidence="1" id="KW-0472">Membrane</keyword>
<evidence type="ECO:0000313" key="2">
    <source>
        <dbReference type="EMBL" id="CCL99764.1"/>
    </source>
</evidence>
<dbReference type="RefSeq" id="XP_012179047.1">
    <property type="nucleotide sequence ID" value="XM_012323657.1"/>
</dbReference>
<accession>J4H1F3</accession>
<reference evidence="2 3" key="1">
    <citation type="journal article" date="2012" name="Appl. Environ. Microbiol.">
        <title>Short-read sequencing for genomic analysis of the brown rot fungus Fibroporia radiculosa.</title>
        <authorList>
            <person name="Tang J.D."/>
            <person name="Perkins A.D."/>
            <person name="Sonstegard T.S."/>
            <person name="Schroeder S.G."/>
            <person name="Burgess S.C."/>
            <person name="Diehl S.V."/>
        </authorList>
    </citation>
    <scope>NUCLEOTIDE SEQUENCE [LARGE SCALE GENOMIC DNA]</scope>
    <source>
        <strain evidence="2 3">TFFH 294</strain>
    </source>
</reference>
<dbReference type="AlphaFoldDB" id="J4H1F3"/>
<dbReference type="HOGENOM" id="CLU_1917092_0_0_1"/>
<feature type="transmembrane region" description="Helical" evidence="1">
    <location>
        <begin position="54"/>
        <end position="75"/>
    </location>
</feature>
<organism evidence="2 3">
    <name type="scientific">Fibroporia radiculosa</name>
    <dbReference type="NCBI Taxonomy" id="599839"/>
    <lineage>
        <taxon>Eukaryota</taxon>
        <taxon>Fungi</taxon>
        <taxon>Dikarya</taxon>
        <taxon>Basidiomycota</taxon>
        <taxon>Agaricomycotina</taxon>
        <taxon>Agaricomycetes</taxon>
        <taxon>Polyporales</taxon>
        <taxon>Fibroporiaceae</taxon>
        <taxon>Fibroporia</taxon>
    </lineage>
</organism>
<sequence length="132" mass="15115">MFGCNQSLLILGTIIFGLKLIAEVIMGSLIFYHLRVVQLPPSYTGCIPFNIQPWAWMFWIPKVIYHTAMFVIILVKLVREMRDANPTPRMMVLLLRDSATYYITITFSGIPTDSYHDILHHELPNAGENAAF</sequence>
<evidence type="ECO:0000313" key="3">
    <source>
        <dbReference type="Proteomes" id="UP000006352"/>
    </source>
</evidence>
<dbReference type="Proteomes" id="UP000006352">
    <property type="component" value="Unassembled WGS sequence"/>
</dbReference>
<keyword evidence="1" id="KW-1133">Transmembrane helix</keyword>
<dbReference type="InParanoid" id="J4H1F3"/>
<dbReference type="OrthoDB" id="3256360at2759"/>
<feature type="transmembrane region" description="Helical" evidence="1">
    <location>
        <begin position="7"/>
        <end position="34"/>
    </location>
</feature>
<keyword evidence="1" id="KW-0812">Transmembrane</keyword>
<name>J4H1F3_9APHY</name>
<evidence type="ECO:0000256" key="1">
    <source>
        <dbReference type="SAM" id="Phobius"/>
    </source>
</evidence>
<gene>
    <name evidence="2" type="ORF">FIBRA_01786</name>
</gene>
<keyword evidence="3" id="KW-1185">Reference proteome</keyword>
<dbReference type="EMBL" id="HE796949">
    <property type="protein sequence ID" value="CCL99764.1"/>
    <property type="molecule type" value="Genomic_DNA"/>
</dbReference>